<evidence type="ECO:0000313" key="1">
    <source>
        <dbReference type="EMBL" id="KAK0703170.1"/>
    </source>
</evidence>
<protein>
    <recommendedName>
        <fullName evidence="3">Protein kinase domain-containing protein</fullName>
    </recommendedName>
</protein>
<name>A0AA39ZTB1_9PEZI</name>
<dbReference type="EMBL" id="JAUIRO010000008">
    <property type="protein sequence ID" value="KAK0703170.1"/>
    <property type="molecule type" value="Genomic_DNA"/>
</dbReference>
<reference evidence="1" key="1">
    <citation type="submission" date="2023-06" db="EMBL/GenBank/DDBJ databases">
        <title>Genome-scale phylogeny and comparative genomics of the fungal order Sordariales.</title>
        <authorList>
            <consortium name="Lawrence Berkeley National Laboratory"/>
            <person name="Hensen N."/>
            <person name="Bonometti L."/>
            <person name="Westerberg I."/>
            <person name="Brannstrom I.O."/>
            <person name="Guillou S."/>
            <person name="Cros-Aarteil S."/>
            <person name="Calhoun S."/>
            <person name="Haridas S."/>
            <person name="Kuo A."/>
            <person name="Mondo S."/>
            <person name="Pangilinan J."/>
            <person name="Riley R."/>
            <person name="LaButti K."/>
            <person name="Andreopoulos B."/>
            <person name="Lipzen A."/>
            <person name="Chen C."/>
            <person name="Yanf M."/>
            <person name="Daum C."/>
            <person name="Ng V."/>
            <person name="Clum A."/>
            <person name="Steindorff A."/>
            <person name="Ohm R."/>
            <person name="Martin F."/>
            <person name="Silar P."/>
            <person name="Natvig D."/>
            <person name="Lalanne C."/>
            <person name="Gautier V."/>
            <person name="Ament-velasquez S.L."/>
            <person name="Kruys A."/>
            <person name="Hutchinson M.I."/>
            <person name="Powell A.J."/>
            <person name="Barry K."/>
            <person name="Miller A.N."/>
            <person name="Grigoriev I.V."/>
            <person name="Debuchy R."/>
            <person name="Gladieux P."/>
            <person name="Thoren M.H."/>
            <person name="Johannesson H."/>
        </authorList>
    </citation>
    <scope>NUCLEOTIDE SEQUENCE</scope>
    <source>
        <strain evidence="1">SMH2392-1A</strain>
    </source>
</reference>
<dbReference type="RefSeq" id="XP_060290029.1">
    <property type="nucleotide sequence ID" value="XM_060446149.1"/>
</dbReference>
<dbReference type="AlphaFoldDB" id="A0AA39ZTB1"/>
<comment type="caution">
    <text evidence="1">The sequence shown here is derived from an EMBL/GenBank/DDBJ whole genome shotgun (WGS) entry which is preliminary data.</text>
</comment>
<accession>A0AA39ZTB1</accession>
<evidence type="ECO:0000313" key="2">
    <source>
        <dbReference type="Proteomes" id="UP001172101"/>
    </source>
</evidence>
<dbReference type="Proteomes" id="UP001172101">
    <property type="component" value="Unassembled WGS sequence"/>
</dbReference>
<sequence length="94" mass="10777">MPLTESGKVDIRRLRTWDQNINEDMYQKATGGACRVHLDIWVIGAMALEVATLKPLFPKLRFPRFSIMHEAKPVATFPETHLLDLFQEPPFLGI</sequence>
<dbReference type="GeneID" id="85329419"/>
<gene>
    <name evidence="1" type="ORF">B0T26DRAFT_756735</name>
</gene>
<keyword evidence="2" id="KW-1185">Reference proteome</keyword>
<proteinExistence type="predicted"/>
<evidence type="ECO:0008006" key="3">
    <source>
        <dbReference type="Google" id="ProtNLM"/>
    </source>
</evidence>
<organism evidence="1 2">
    <name type="scientific">Lasiosphaeria miniovina</name>
    <dbReference type="NCBI Taxonomy" id="1954250"/>
    <lineage>
        <taxon>Eukaryota</taxon>
        <taxon>Fungi</taxon>
        <taxon>Dikarya</taxon>
        <taxon>Ascomycota</taxon>
        <taxon>Pezizomycotina</taxon>
        <taxon>Sordariomycetes</taxon>
        <taxon>Sordariomycetidae</taxon>
        <taxon>Sordariales</taxon>
        <taxon>Lasiosphaeriaceae</taxon>
        <taxon>Lasiosphaeria</taxon>
    </lineage>
</organism>